<evidence type="ECO:0000256" key="5">
    <source>
        <dbReference type="ARBA" id="ARBA00022840"/>
    </source>
</evidence>
<dbReference type="InterPro" id="IPR051786">
    <property type="entry name" value="ASN_synthetase/amidase"/>
</dbReference>
<dbReference type="PIRSF" id="PIRSF001589">
    <property type="entry name" value="Asn_synthetase_glu-h"/>
    <property type="match status" value="1"/>
</dbReference>
<dbReference type="PANTHER" id="PTHR43284:SF1">
    <property type="entry name" value="ASPARAGINE SYNTHETASE"/>
    <property type="match status" value="1"/>
</dbReference>
<comment type="catalytic activity">
    <reaction evidence="8">
        <text>L-aspartate + L-glutamine + ATP + H2O = L-asparagine + L-glutamate + AMP + diphosphate + H(+)</text>
        <dbReference type="Rhea" id="RHEA:12228"/>
        <dbReference type="ChEBI" id="CHEBI:15377"/>
        <dbReference type="ChEBI" id="CHEBI:15378"/>
        <dbReference type="ChEBI" id="CHEBI:29985"/>
        <dbReference type="ChEBI" id="CHEBI:29991"/>
        <dbReference type="ChEBI" id="CHEBI:30616"/>
        <dbReference type="ChEBI" id="CHEBI:33019"/>
        <dbReference type="ChEBI" id="CHEBI:58048"/>
        <dbReference type="ChEBI" id="CHEBI:58359"/>
        <dbReference type="ChEBI" id="CHEBI:456215"/>
        <dbReference type="EC" id="6.3.5.4"/>
    </reaction>
</comment>
<dbReference type="InterPro" id="IPR029055">
    <property type="entry name" value="Ntn_hydrolases_N"/>
</dbReference>
<feature type="binding site" evidence="10">
    <location>
        <position position="102"/>
    </location>
    <ligand>
        <name>L-glutamine</name>
        <dbReference type="ChEBI" id="CHEBI:58359"/>
    </ligand>
</feature>
<evidence type="ECO:0000256" key="9">
    <source>
        <dbReference type="PIRSR" id="PIRSR001589-1"/>
    </source>
</evidence>
<dbReference type="GO" id="GO:0005829">
    <property type="term" value="C:cytosol"/>
    <property type="evidence" value="ECO:0007669"/>
    <property type="project" value="TreeGrafter"/>
</dbReference>
<feature type="binding site" evidence="10">
    <location>
        <begin position="377"/>
        <end position="378"/>
    </location>
    <ligand>
        <name>ATP</name>
        <dbReference type="ChEBI" id="CHEBI:30616"/>
    </ligand>
</feature>
<dbReference type="CDD" id="cd01991">
    <property type="entry name" value="Asn_synthase_B_C"/>
    <property type="match status" value="1"/>
</dbReference>
<evidence type="ECO:0000313" key="13">
    <source>
        <dbReference type="EMBL" id="ATY84038.1"/>
    </source>
</evidence>
<evidence type="ECO:0000256" key="7">
    <source>
        <dbReference type="ARBA" id="ARBA00022962"/>
    </source>
</evidence>
<evidence type="ECO:0000256" key="3">
    <source>
        <dbReference type="ARBA" id="ARBA00012737"/>
    </source>
</evidence>
<dbReference type="InterPro" id="IPR001962">
    <property type="entry name" value="Asn_synthase"/>
</dbReference>
<dbReference type="Gene3D" id="3.40.50.620">
    <property type="entry name" value="HUPs"/>
    <property type="match status" value="1"/>
</dbReference>
<evidence type="ECO:0000256" key="1">
    <source>
        <dbReference type="ARBA" id="ARBA00005187"/>
    </source>
</evidence>
<feature type="domain" description="Glutamine amidotransferase type-2" evidence="12">
    <location>
        <begin position="2"/>
        <end position="216"/>
    </location>
</feature>
<reference evidence="14" key="1">
    <citation type="submission" date="2017-11" db="EMBL/GenBank/DDBJ databases">
        <title>Complete Genome Sequence of Kyrpidia sp. Strain EA-1, a thermophilic, hydrogen-oxidizing Bacterium, isolated from the Azores.</title>
        <authorList>
            <person name="Reiner J.E."/>
            <person name="Lapp C.J."/>
            <person name="Bunk B."/>
            <person name="Gescher J."/>
        </authorList>
    </citation>
    <scope>NUCLEOTIDE SEQUENCE [LARGE SCALE GENOMIC DNA]</scope>
    <source>
        <strain evidence="14">EA-1</strain>
    </source>
</reference>
<dbReference type="InterPro" id="IPR014729">
    <property type="entry name" value="Rossmann-like_a/b/a_fold"/>
</dbReference>
<dbReference type="SUPFAM" id="SSF52402">
    <property type="entry name" value="Adenine nucleotide alpha hydrolases-like"/>
    <property type="match status" value="1"/>
</dbReference>
<dbReference type="GO" id="GO:0006529">
    <property type="term" value="P:asparagine biosynthetic process"/>
    <property type="evidence" value="ECO:0007669"/>
    <property type="project" value="UniProtKB-KW"/>
</dbReference>
<dbReference type="GO" id="GO:0004066">
    <property type="term" value="F:asparagine synthase (glutamine-hydrolyzing) activity"/>
    <property type="evidence" value="ECO:0007669"/>
    <property type="project" value="UniProtKB-EC"/>
</dbReference>
<evidence type="ECO:0000256" key="11">
    <source>
        <dbReference type="PIRSR" id="PIRSR001589-3"/>
    </source>
</evidence>
<dbReference type="OrthoDB" id="9763290at2"/>
<evidence type="ECO:0000256" key="2">
    <source>
        <dbReference type="ARBA" id="ARBA00005752"/>
    </source>
</evidence>
<dbReference type="AlphaFoldDB" id="A0A2K8N3G7"/>
<keyword evidence="14" id="KW-1185">Reference proteome</keyword>
<dbReference type="EC" id="6.3.5.4" evidence="3"/>
<evidence type="ECO:0000256" key="4">
    <source>
        <dbReference type="ARBA" id="ARBA00022741"/>
    </source>
</evidence>
<feature type="binding site" evidence="10">
    <location>
        <position position="263"/>
    </location>
    <ligand>
        <name>ATP</name>
        <dbReference type="ChEBI" id="CHEBI:30616"/>
    </ligand>
</feature>
<feature type="binding site" evidence="10">
    <location>
        <position position="294"/>
    </location>
    <ligand>
        <name>ATP</name>
        <dbReference type="ChEBI" id="CHEBI:30616"/>
    </ligand>
</feature>
<dbReference type="EMBL" id="CP024955">
    <property type="protein sequence ID" value="ATY84038.1"/>
    <property type="molecule type" value="Genomic_DNA"/>
</dbReference>
<dbReference type="Proteomes" id="UP000231932">
    <property type="component" value="Chromosome"/>
</dbReference>
<dbReference type="Pfam" id="PF13537">
    <property type="entry name" value="GATase_7"/>
    <property type="match status" value="1"/>
</dbReference>
<dbReference type="PANTHER" id="PTHR43284">
    <property type="entry name" value="ASPARAGINE SYNTHETASE (GLUTAMINE-HYDROLYZING)"/>
    <property type="match status" value="1"/>
</dbReference>
<feature type="active site" description="For GATase activity" evidence="9">
    <location>
        <position position="2"/>
    </location>
</feature>
<dbReference type="Gene3D" id="3.60.20.10">
    <property type="entry name" value="Glutamine Phosphoribosylpyrophosphate, subunit 1, domain 1"/>
    <property type="match status" value="1"/>
</dbReference>
<comment type="pathway">
    <text evidence="1">Amino-acid biosynthesis; L-asparagine biosynthesis; L-asparagine from L-aspartate (L-Gln route): step 1/1.</text>
</comment>
<evidence type="ECO:0000313" key="14">
    <source>
        <dbReference type="Proteomes" id="UP000231932"/>
    </source>
</evidence>
<dbReference type="InterPro" id="IPR006426">
    <property type="entry name" value="Asn_synth_AEB"/>
</dbReference>
<keyword evidence="9" id="KW-0028">Amino-acid biosynthesis</keyword>
<feature type="site" description="Important for beta-aspartyl-AMP intermediate formation" evidence="11">
    <location>
        <position position="379"/>
    </location>
</feature>
<evidence type="ECO:0000256" key="6">
    <source>
        <dbReference type="ARBA" id="ARBA00022888"/>
    </source>
</evidence>
<dbReference type="InterPro" id="IPR017932">
    <property type="entry name" value="GATase_2_dom"/>
</dbReference>
<organism evidence="13 14">
    <name type="scientific">Kyrpidia spormannii</name>
    <dbReference type="NCBI Taxonomy" id="2055160"/>
    <lineage>
        <taxon>Bacteria</taxon>
        <taxon>Bacillati</taxon>
        <taxon>Bacillota</taxon>
        <taxon>Bacilli</taxon>
        <taxon>Bacillales</taxon>
        <taxon>Alicyclobacillaceae</taxon>
        <taxon>Kyrpidia</taxon>
    </lineage>
</organism>
<dbReference type="CDD" id="cd00712">
    <property type="entry name" value="AsnB"/>
    <property type="match status" value="1"/>
</dbReference>
<sequence>MCGIAGWIDWNVEITGQRPVLKAMADVQYWRGPDAEGIWMSHRAGLAHRRLSIIDPEGGAQPMIRRQGERTLVIVYNGELYNMAELQRQLERLGYTFATRCDTEVVLVAYAHWGPACVERFNGIYAIGIWDEQAQELFLARDRLGVKPLFYAPLENGLVFASELKGLLAHPAVRPEVDNEGLAEIFALGPGRTPGHGVFRNVYEVKPGWALLFDRRGLHHRQYWKLESRPHEDDLETTIATVRDLLEDTVGRQLMSDVPVCALLSGGLDSSAITAFAAQAFRRQGRPPLRTFSIDYVDNNVYFQPNAFQPTADGPWAERVADFLQVDRRIVTLTPSAVADALREAVRARDLPGMTDVDSSLLLFCREIKKEATVALSGECADEVFGGYPWFHRKEALEADMFPWSLKMQERISVLHPDLVDHLQPEQYVRRRYREALDAVPRLPGENPQDARIREMFYLNLFHWMPVLLDRKDRMSMAVGLEVRVPFCDHRLVEYMWNVPWSIKMAGGREKGLLRVAMKGLLPEDALWRKKSPFPKTHHPDFARACRSALQEVLADPTSPLLPLIHRESVNKWLQAEGEFDIPWFGQLMRLPQLYAYLVQVDQWLREYRVQIL</sequence>
<proteinExistence type="inferred from homology"/>
<accession>A0A2K8N3G7</accession>
<evidence type="ECO:0000256" key="10">
    <source>
        <dbReference type="PIRSR" id="PIRSR001589-2"/>
    </source>
</evidence>
<comment type="similarity">
    <text evidence="2">Belongs to the asparagine synthetase family.</text>
</comment>
<dbReference type="InterPro" id="IPR033738">
    <property type="entry name" value="AsnB_N"/>
</dbReference>
<evidence type="ECO:0000259" key="12">
    <source>
        <dbReference type="PROSITE" id="PS51278"/>
    </source>
</evidence>
<keyword evidence="7 9" id="KW-0315">Glutamine amidotransferase</keyword>
<keyword evidence="6 9" id="KW-0061">Asparagine biosynthesis</keyword>
<dbReference type="GO" id="GO:0005524">
    <property type="term" value="F:ATP binding"/>
    <property type="evidence" value="ECO:0007669"/>
    <property type="project" value="UniProtKB-KW"/>
</dbReference>
<dbReference type="SUPFAM" id="SSF56235">
    <property type="entry name" value="N-terminal nucleophile aminohydrolases (Ntn hydrolases)"/>
    <property type="match status" value="1"/>
</dbReference>
<dbReference type="KEGG" id="kyr:CVV65_02955"/>
<keyword evidence="4 10" id="KW-0547">Nucleotide-binding</keyword>
<name>A0A2K8N3G7_9BACL</name>
<dbReference type="RefSeq" id="WP_100666871.1">
    <property type="nucleotide sequence ID" value="NZ_CP024955.1"/>
</dbReference>
<protein>
    <recommendedName>
        <fullName evidence="3">asparagine synthase (glutamine-hydrolyzing)</fullName>
        <ecNumber evidence="3">6.3.5.4</ecNumber>
    </recommendedName>
</protein>
<dbReference type="Pfam" id="PF00733">
    <property type="entry name" value="Asn_synthase"/>
    <property type="match status" value="1"/>
</dbReference>
<dbReference type="NCBIfam" id="TIGR01536">
    <property type="entry name" value="asn_synth_AEB"/>
    <property type="match status" value="1"/>
</dbReference>
<gene>
    <name evidence="13" type="primary">asnB</name>
    <name evidence="13" type="ORF">CVV65_02955</name>
</gene>
<keyword evidence="5 10" id="KW-0067">ATP-binding</keyword>
<evidence type="ECO:0000256" key="8">
    <source>
        <dbReference type="ARBA" id="ARBA00048741"/>
    </source>
</evidence>
<dbReference type="PROSITE" id="PS51278">
    <property type="entry name" value="GATASE_TYPE_2"/>
    <property type="match status" value="1"/>
</dbReference>